<sequence>MGMDQVFILDYKNEFTEILREAWGVRLVTDLNIVFSGHDVGLFSRMILLAVNQHLPKVNGIIKTLKEEVSWKKTGIVPAKKTHATRKIKSAMIREVIILRKPIKIKLTNNNTANTEPCRDQTVDLK</sequence>
<comment type="caution">
    <text evidence="1">The sequence shown here is derived from an EMBL/GenBank/DDBJ whole genome shotgun (WGS) entry which is preliminary data.</text>
</comment>
<gene>
    <name evidence="1" type="ORF">NC653_032718</name>
</gene>
<evidence type="ECO:0000313" key="2">
    <source>
        <dbReference type="Proteomes" id="UP001164929"/>
    </source>
</evidence>
<dbReference type="AlphaFoldDB" id="A0AAD6LT79"/>
<evidence type="ECO:0000313" key="1">
    <source>
        <dbReference type="EMBL" id="KAJ6972224.1"/>
    </source>
</evidence>
<name>A0AAD6LT79_9ROSI</name>
<organism evidence="1 2">
    <name type="scientific">Populus alba x Populus x berolinensis</name>
    <dbReference type="NCBI Taxonomy" id="444605"/>
    <lineage>
        <taxon>Eukaryota</taxon>
        <taxon>Viridiplantae</taxon>
        <taxon>Streptophyta</taxon>
        <taxon>Embryophyta</taxon>
        <taxon>Tracheophyta</taxon>
        <taxon>Spermatophyta</taxon>
        <taxon>Magnoliopsida</taxon>
        <taxon>eudicotyledons</taxon>
        <taxon>Gunneridae</taxon>
        <taxon>Pentapetalae</taxon>
        <taxon>rosids</taxon>
        <taxon>fabids</taxon>
        <taxon>Malpighiales</taxon>
        <taxon>Salicaceae</taxon>
        <taxon>Saliceae</taxon>
        <taxon>Populus</taxon>
    </lineage>
</organism>
<proteinExistence type="predicted"/>
<dbReference type="EMBL" id="JAQIZT010000014">
    <property type="protein sequence ID" value="KAJ6972224.1"/>
    <property type="molecule type" value="Genomic_DNA"/>
</dbReference>
<protein>
    <submittedName>
        <fullName evidence="1">Uncharacterized protein</fullName>
    </submittedName>
</protein>
<accession>A0AAD6LT79</accession>
<keyword evidence="2" id="KW-1185">Reference proteome</keyword>
<reference evidence="1" key="1">
    <citation type="journal article" date="2023" name="Mol. Ecol. Resour.">
        <title>Chromosome-level genome assembly of a triploid poplar Populus alba 'Berolinensis'.</title>
        <authorList>
            <person name="Chen S."/>
            <person name="Yu Y."/>
            <person name="Wang X."/>
            <person name="Wang S."/>
            <person name="Zhang T."/>
            <person name="Zhou Y."/>
            <person name="He R."/>
            <person name="Meng N."/>
            <person name="Wang Y."/>
            <person name="Liu W."/>
            <person name="Liu Z."/>
            <person name="Liu J."/>
            <person name="Guo Q."/>
            <person name="Huang H."/>
            <person name="Sederoff R.R."/>
            <person name="Wang G."/>
            <person name="Qu G."/>
            <person name="Chen S."/>
        </authorList>
    </citation>
    <scope>NUCLEOTIDE SEQUENCE</scope>
    <source>
        <strain evidence="1">SC-2020</strain>
    </source>
</reference>
<dbReference type="Proteomes" id="UP001164929">
    <property type="component" value="Chromosome 14"/>
</dbReference>